<feature type="domain" description="Amine oxidase" evidence="2">
    <location>
        <begin position="44"/>
        <end position="112"/>
    </location>
</feature>
<comment type="caution">
    <text evidence="3">The sequence shown here is derived from an EMBL/GenBank/DDBJ whole genome shotgun (WGS) entry which is preliminary data.</text>
</comment>
<dbReference type="AlphaFoldDB" id="A0A9W9YYD2"/>
<feature type="signal peptide" evidence="1">
    <location>
        <begin position="1"/>
        <end position="24"/>
    </location>
</feature>
<dbReference type="InterPro" id="IPR050281">
    <property type="entry name" value="Flavin_monoamine_oxidase"/>
</dbReference>
<feature type="chain" id="PRO_5040930259" description="Amine oxidase domain-containing protein" evidence="1">
    <location>
        <begin position="25"/>
        <end position="167"/>
    </location>
</feature>
<sequence length="167" mass="18874">MKCNWKIFLTCSVVLTILQPQLFSAHRAPELGKKKVLILGAGSAGITAAKTLYDQGITDFLVLEAQDYIGGRIKQEPFAGMKVEEGANWIHFQEEDDNPLNSLNEKYHLAGHLSNYSNVCMRDDFGKDITDLKTFKLWDKTTDELFEWAEARDAQDPPQRTCLPLLP</sequence>
<accession>A0A9W9YYD2</accession>
<dbReference type="InterPro" id="IPR002937">
    <property type="entry name" value="Amino_oxidase"/>
</dbReference>
<dbReference type="Proteomes" id="UP001163046">
    <property type="component" value="Unassembled WGS sequence"/>
</dbReference>
<keyword evidence="1" id="KW-0732">Signal</keyword>
<evidence type="ECO:0000256" key="1">
    <source>
        <dbReference type="SAM" id="SignalP"/>
    </source>
</evidence>
<dbReference type="SUPFAM" id="SSF51905">
    <property type="entry name" value="FAD/NAD(P)-binding domain"/>
    <property type="match status" value="1"/>
</dbReference>
<dbReference type="Gene3D" id="3.50.50.60">
    <property type="entry name" value="FAD/NAD(P)-binding domain"/>
    <property type="match status" value="1"/>
</dbReference>
<protein>
    <recommendedName>
        <fullName evidence="2">Amine oxidase domain-containing protein</fullName>
    </recommendedName>
</protein>
<dbReference type="PANTHER" id="PTHR10742:SF313">
    <property type="entry name" value="AMINE OXIDASE"/>
    <property type="match status" value="1"/>
</dbReference>
<gene>
    <name evidence="3" type="ORF">OS493_033363</name>
</gene>
<keyword evidence="4" id="KW-1185">Reference proteome</keyword>
<reference evidence="3" key="1">
    <citation type="submission" date="2023-01" db="EMBL/GenBank/DDBJ databases">
        <title>Genome assembly of the deep-sea coral Lophelia pertusa.</title>
        <authorList>
            <person name="Herrera S."/>
            <person name="Cordes E."/>
        </authorList>
    </citation>
    <scope>NUCLEOTIDE SEQUENCE</scope>
    <source>
        <strain evidence="3">USNM1676648</strain>
        <tissue evidence="3">Polyp</tissue>
    </source>
</reference>
<dbReference type="InterPro" id="IPR036188">
    <property type="entry name" value="FAD/NAD-bd_sf"/>
</dbReference>
<dbReference type="Pfam" id="PF01593">
    <property type="entry name" value="Amino_oxidase"/>
    <property type="match status" value="1"/>
</dbReference>
<organism evidence="3 4">
    <name type="scientific">Desmophyllum pertusum</name>
    <dbReference type="NCBI Taxonomy" id="174260"/>
    <lineage>
        <taxon>Eukaryota</taxon>
        <taxon>Metazoa</taxon>
        <taxon>Cnidaria</taxon>
        <taxon>Anthozoa</taxon>
        <taxon>Hexacorallia</taxon>
        <taxon>Scleractinia</taxon>
        <taxon>Caryophylliina</taxon>
        <taxon>Caryophylliidae</taxon>
        <taxon>Desmophyllum</taxon>
    </lineage>
</organism>
<evidence type="ECO:0000259" key="2">
    <source>
        <dbReference type="Pfam" id="PF01593"/>
    </source>
</evidence>
<dbReference type="EMBL" id="MU826869">
    <property type="protein sequence ID" value="KAJ7370283.1"/>
    <property type="molecule type" value="Genomic_DNA"/>
</dbReference>
<dbReference type="OrthoDB" id="6021355at2759"/>
<dbReference type="PANTHER" id="PTHR10742">
    <property type="entry name" value="FLAVIN MONOAMINE OXIDASE"/>
    <property type="match status" value="1"/>
</dbReference>
<dbReference type="GO" id="GO:0006598">
    <property type="term" value="P:polyamine catabolic process"/>
    <property type="evidence" value="ECO:0007669"/>
    <property type="project" value="TreeGrafter"/>
</dbReference>
<evidence type="ECO:0000313" key="3">
    <source>
        <dbReference type="EMBL" id="KAJ7370283.1"/>
    </source>
</evidence>
<name>A0A9W9YYD2_9CNID</name>
<proteinExistence type="predicted"/>
<dbReference type="Gene3D" id="3.90.660.10">
    <property type="match status" value="1"/>
</dbReference>
<dbReference type="GO" id="GO:0016491">
    <property type="term" value="F:oxidoreductase activity"/>
    <property type="evidence" value="ECO:0007669"/>
    <property type="project" value="InterPro"/>
</dbReference>
<evidence type="ECO:0000313" key="4">
    <source>
        <dbReference type="Proteomes" id="UP001163046"/>
    </source>
</evidence>